<comment type="caution">
    <text evidence="2">The sequence shown here is derived from an EMBL/GenBank/DDBJ whole genome shotgun (WGS) entry which is preliminary data.</text>
</comment>
<name>A0AAD4JUX1_9MUSC</name>
<dbReference type="Pfam" id="PF15497">
    <property type="entry name" value="SNAPC5"/>
    <property type="match status" value="2"/>
</dbReference>
<dbReference type="InterPro" id="IPR029138">
    <property type="entry name" value="SNAPC5"/>
</dbReference>
<proteinExistence type="predicted"/>
<dbReference type="GO" id="GO:0006366">
    <property type="term" value="P:transcription by RNA polymerase II"/>
    <property type="evidence" value="ECO:0007669"/>
    <property type="project" value="InterPro"/>
</dbReference>
<dbReference type="GO" id="GO:0005634">
    <property type="term" value="C:nucleus"/>
    <property type="evidence" value="ECO:0007669"/>
    <property type="project" value="InterPro"/>
</dbReference>
<dbReference type="EMBL" id="JAJJHW010003409">
    <property type="protein sequence ID" value="KAH8360030.1"/>
    <property type="molecule type" value="Genomic_DNA"/>
</dbReference>
<organism evidence="2 3">
    <name type="scientific">Drosophila rubida</name>
    <dbReference type="NCBI Taxonomy" id="30044"/>
    <lineage>
        <taxon>Eukaryota</taxon>
        <taxon>Metazoa</taxon>
        <taxon>Ecdysozoa</taxon>
        <taxon>Arthropoda</taxon>
        <taxon>Hexapoda</taxon>
        <taxon>Insecta</taxon>
        <taxon>Pterygota</taxon>
        <taxon>Neoptera</taxon>
        <taxon>Endopterygota</taxon>
        <taxon>Diptera</taxon>
        <taxon>Brachycera</taxon>
        <taxon>Muscomorpha</taxon>
        <taxon>Ephydroidea</taxon>
        <taxon>Drosophilidae</taxon>
        <taxon>Drosophila</taxon>
    </lineage>
</organism>
<keyword evidence="3" id="KW-1185">Reference proteome</keyword>
<evidence type="ECO:0000313" key="3">
    <source>
        <dbReference type="Proteomes" id="UP001200034"/>
    </source>
</evidence>
<feature type="region of interest" description="Disordered" evidence="1">
    <location>
        <begin position="73"/>
        <end position="94"/>
    </location>
</feature>
<sequence length="117" mass="13346">MLRSNRVLQKEQTDLFAMERKLVQLLPKIHEALNSLKVAAQMRNIIRLLQFDVNYSFQVEELHLKSQSVQSTASQGTSSSFNVNSNSTVTPNEHINRQHIDLGLSLNKYCEVESDSD</sequence>
<evidence type="ECO:0000313" key="2">
    <source>
        <dbReference type="EMBL" id="KAH8360030.1"/>
    </source>
</evidence>
<dbReference type="Proteomes" id="UP001200034">
    <property type="component" value="Unassembled WGS sequence"/>
</dbReference>
<evidence type="ECO:0000256" key="1">
    <source>
        <dbReference type="SAM" id="MobiDB-lite"/>
    </source>
</evidence>
<reference evidence="2" key="1">
    <citation type="journal article" date="2021" name="Mol. Ecol. Resour.">
        <title>Phylogenomic analyses of the genus Drosophila reveals genomic signals of climate adaptation.</title>
        <authorList>
            <person name="Li F."/>
            <person name="Rane R.V."/>
            <person name="Luria V."/>
            <person name="Xiong Z."/>
            <person name="Chen J."/>
            <person name="Li Z."/>
            <person name="Catullo R.A."/>
            <person name="Griffin P.C."/>
            <person name="Schiffer M."/>
            <person name="Pearce S."/>
            <person name="Lee S.F."/>
            <person name="McElroy K."/>
            <person name="Stocker A."/>
            <person name="Shirriffs J."/>
            <person name="Cockerell F."/>
            <person name="Coppin C."/>
            <person name="Sgro C.M."/>
            <person name="Karger A."/>
            <person name="Cain J.W."/>
            <person name="Weber J.A."/>
            <person name="Santpere G."/>
            <person name="Kirschner M.W."/>
            <person name="Hoffmann A.A."/>
            <person name="Oakeshott J.G."/>
            <person name="Zhang G."/>
        </authorList>
    </citation>
    <scope>NUCLEOTIDE SEQUENCE</scope>
    <source>
        <strain evidence="2">BGI-SZ-2011g</strain>
    </source>
</reference>
<feature type="compositionally biased region" description="Low complexity" evidence="1">
    <location>
        <begin position="77"/>
        <end position="90"/>
    </location>
</feature>
<dbReference type="GO" id="GO:0006384">
    <property type="term" value="P:transcription initiation at RNA polymerase III promoter"/>
    <property type="evidence" value="ECO:0007669"/>
    <property type="project" value="InterPro"/>
</dbReference>
<dbReference type="AlphaFoldDB" id="A0AAD4JUX1"/>
<accession>A0AAD4JUX1</accession>
<protein>
    <submittedName>
        <fullName evidence="2">Uncharacterized protein</fullName>
    </submittedName>
</protein>
<gene>
    <name evidence="2" type="ORF">KR093_010222</name>
</gene>